<comment type="caution">
    <text evidence="2">The sequence shown here is derived from an EMBL/GenBank/DDBJ whole genome shotgun (WGS) entry which is preliminary data.</text>
</comment>
<dbReference type="Proteomes" id="UP000241808">
    <property type="component" value="Unassembled WGS sequence"/>
</dbReference>
<proteinExistence type="predicted"/>
<evidence type="ECO:0000256" key="1">
    <source>
        <dbReference type="SAM" id="MobiDB-lite"/>
    </source>
</evidence>
<sequence length="47" mass="5110">MARDEDEAAVERAARRIAELQKAKPGSAEAKTAENEAASRRTEPKKA</sequence>
<accession>A0A2T4Z057</accession>
<evidence type="ECO:0000313" key="3">
    <source>
        <dbReference type="Proteomes" id="UP000241808"/>
    </source>
</evidence>
<name>A0A2T4Z057_9HYPH</name>
<gene>
    <name evidence="2" type="ORF">C8P69_107155</name>
</gene>
<evidence type="ECO:0000313" key="2">
    <source>
        <dbReference type="EMBL" id="PTM52877.1"/>
    </source>
</evidence>
<organism evidence="2 3">
    <name type="scientific">Phreatobacter oligotrophus</name>
    <dbReference type="NCBI Taxonomy" id="1122261"/>
    <lineage>
        <taxon>Bacteria</taxon>
        <taxon>Pseudomonadati</taxon>
        <taxon>Pseudomonadota</taxon>
        <taxon>Alphaproteobacteria</taxon>
        <taxon>Hyphomicrobiales</taxon>
        <taxon>Phreatobacteraceae</taxon>
        <taxon>Phreatobacter</taxon>
    </lineage>
</organism>
<protein>
    <submittedName>
        <fullName evidence="2">Uncharacterized protein</fullName>
    </submittedName>
</protein>
<dbReference type="EMBL" id="PZZL01000007">
    <property type="protein sequence ID" value="PTM52877.1"/>
    <property type="molecule type" value="Genomic_DNA"/>
</dbReference>
<keyword evidence="3" id="KW-1185">Reference proteome</keyword>
<reference evidence="2 3" key="1">
    <citation type="submission" date="2018-04" db="EMBL/GenBank/DDBJ databases">
        <title>Genomic Encyclopedia of Archaeal and Bacterial Type Strains, Phase II (KMG-II): from individual species to whole genera.</title>
        <authorList>
            <person name="Goeker M."/>
        </authorList>
    </citation>
    <scope>NUCLEOTIDE SEQUENCE [LARGE SCALE GENOMIC DNA]</scope>
    <source>
        <strain evidence="2 3">DSM 25521</strain>
    </source>
</reference>
<dbReference type="AlphaFoldDB" id="A0A2T4Z057"/>
<feature type="compositionally biased region" description="Basic and acidic residues" evidence="1">
    <location>
        <begin position="31"/>
        <end position="47"/>
    </location>
</feature>
<feature type="region of interest" description="Disordered" evidence="1">
    <location>
        <begin position="18"/>
        <end position="47"/>
    </location>
</feature>
<dbReference type="RefSeq" id="WP_170118274.1">
    <property type="nucleotide sequence ID" value="NZ_PZZL01000007.1"/>
</dbReference>